<gene>
    <name evidence="2" type="ordered locus">cce_4161</name>
</gene>
<dbReference type="OrthoDB" id="517085at2"/>
<dbReference type="HOGENOM" id="CLU_075053_16_4_3"/>
<keyword evidence="3" id="KW-1185">Reference proteome</keyword>
<name>B1WRR8_CROS5</name>
<dbReference type="eggNOG" id="COG0664">
    <property type="taxonomic scope" value="Bacteria"/>
</dbReference>
<dbReference type="PROSITE" id="PS50042">
    <property type="entry name" value="CNMP_BINDING_3"/>
    <property type="match status" value="1"/>
</dbReference>
<dbReference type="CDD" id="cd00038">
    <property type="entry name" value="CAP_ED"/>
    <property type="match status" value="1"/>
</dbReference>
<evidence type="ECO:0000313" key="3">
    <source>
        <dbReference type="Proteomes" id="UP000001203"/>
    </source>
</evidence>
<dbReference type="KEGG" id="cyt:cce_4161"/>
<protein>
    <recommendedName>
        <fullName evidence="1">Cyclic nucleotide-binding domain-containing protein</fullName>
    </recommendedName>
</protein>
<dbReference type="Proteomes" id="UP000001203">
    <property type="component" value="Chromosome circular"/>
</dbReference>
<dbReference type="Pfam" id="PF00027">
    <property type="entry name" value="cNMP_binding"/>
    <property type="match status" value="1"/>
</dbReference>
<proteinExistence type="predicted"/>
<dbReference type="InterPro" id="IPR014710">
    <property type="entry name" value="RmlC-like_jellyroll"/>
</dbReference>
<dbReference type="GO" id="GO:0005829">
    <property type="term" value="C:cytosol"/>
    <property type="evidence" value="ECO:0007669"/>
    <property type="project" value="TreeGrafter"/>
</dbReference>
<organism evidence="2 3">
    <name type="scientific">Crocosphaera subtropica (strain ATCC 51142 / BH68)</name>
    <name type="common">Cyanothece sp. (strain ATCC 51142)</name>
    <dbReference type="NCBI Taxonomy" id="43989"/>
    <lineage>
        <taxon>Bacteria</taxon>
        <taxon>Bacillati</taxon>
        <taxon>Cyanobacteriota</taxon>
        <taxon>Cyanophyceae</taxon>
        <taxon>Oscillatoriophycideae</taxon>
        <taxon>Chroococcales</taxon>
        <taxon>Aphanothecaceae</taxon>
        <taxon>Crocosphaera</taxon>
        <taxon>Crocosphaera subtropica</taxon>
    </lineage>
</organism>
<dbReference type="PRINTS" id="PR00103">
    <property type="entry name" value="CAMPKINASE"/>
</dbReference>
<dbReference type="Gene3D" id="2.60.120.10">
    <property type="entry name" value="Jelly Rolls"/>
    <property type="match status" value="1"/>
</dbReference>
<dbReference type="PANTHER" id="PTHR24567">
    <property type="entry name" value="CRP FAMILY TRANSCRIPTIONAL REGULATORY PROTEIN"/>
    <property type="match status" value="1"/>
</dbReference>
<dbReference type="GO" id="GO:0003700">
    <property type="term" value="F:DNA-binding transcription factor activity"/>
    <property type="evidence" value="ECO:0007669"/>
    <property type="project" value="TreeGrafter"/>
</dbReference>
<dbReference type="InterPro" id="IPR050397">
    <property type="entry name" value="Env_Response_Regulators"/>
</dbReference>
<dbReference type="PANTHER" id="PTHR24567:SF26">
    <property type="entry name" value="REGULATORY PROTEIN YEIL"/>
    <property type="match status" value="1"/>
</dbReference>
<evidence type="ECO:0000259" key="1">
    <source>
        <dbReference type="PROSITE" id="PS50042"/>
    </source>
</evidence>
<dbReference type="STRING" id="43989.cce_4161"/>
<dbReference type="InterPro" id="IPR018490">
    <property type="entry name" value="cNMP-bd_dom_sf"/>
</dbReference>
<sequence>MIQPIETIKIFKRQPELTVPKGEVIFRDGEKGKVMYGIVEGEVEMYVNDKLVEIIEEGDIFGQGALVHEDYSRASTAIAKTDCTLAVLDQERFLFVVQQTPMFALGVMRSYSDRHRRLKSVMDGLIDI</sequence>
<feature type="domain" description="Cyclic nucleotide-binding" evidence="1">
    <location>
        <begin position="1"/>
        <end position="114"/>
    </location>
</feature>
<reference evidence="2 3" key="1">
    <citation type="journal article" date="2008" name="Proc. Natl. Acad. Sci. U.S.A.">
        <title>The genome of Cyanothece 51142, a unicellular diazotrophic cyanobacterium important in the marine nitrogen cycle.</title>
        <authorList>
            <person name="Welsh E.A."/>
            <person name="Liberton M."/>
            <person name="Stoeckel J."/>
            <person name="Loh T."/>
            <person name="Elvitigala T."/>
            <person name="Wang C."/>
            <person name="Wollam A."/>
            <person name="Fulton R.S."/>
            <person name="Clifton S.W."/>
            <person name="Jacobs J.M."/>
            <person name="Aurora R."/>
            <person name="Ghosh B.K."/>
            <person name="Sherman L.A."/>
            <person name="Smith R.D."/>
            <person name="Wilson R.K."/>
            <person name="Pakrasi H.B."/>
        </authorList>
    </citation>
    <scope>NUCLEOTIDE SEQUENCE [LARGE SCALE GENOMIC DNA]</scope>
    <source>
        <strain evidence="3">ATCC 51142 / BH68</strain>
    </source>
</reference>
<accession>B1WRR8</accession>
<dbReference type="SUPFAM" id="SSF51206">
    <property type="entry name" value="cAMP-binding domain-like"/>
    <property type="match status" value="1"/>
</dbReference>
<evidence type="ECO:0000313" key="2">
    <source>
        <dbReference type="EMBL" id="ACB53509.1"/>
    </source>
</evidence>
<dbReference type="InterPro" id="IPR000595">
    <property type="entry name" value="cNMP-bd_dom"/>
</dbReference>
<dbReference type="RefSeq" id="WP_009543761.1">
    <property type="nucleotide sequence ID" value="NC_010546.1"/>
</dbReference>
<dbReference type="EMBL" id="CP000806">
    <property type="protein sequence ID" value="ACB53509.1"/>
    <property type="molecule type" value="Genomic_DNA"/>
</dbReference>
<dbReference type="SMART" id="SM00100">
    <property type="entry name" value="cNMP"/>
    <property type="match status" value="1"/>
</dbReference>
<dbReference type="AlphaFoldDB" id="B1WRR8"/>